<dbReference type="EMBL" id="DSLA01000019">
    <property type="protein sequence ID" value="HEH34734.1"/>
    <property type="molecule type" value="Genomic_DNA"/>
</dbReference>
<evidence type="ECO:0000313" key="2">
    <source>
        <dbReference type="EMBL" id="HEH34734.1"/>
    </source>
</evidence>
<dbReference type="AlphaFoldDB" id="A0A7J2THU4"/>
<reference evidence="2" key="1">
    <citation type="journal article" date="2020" name="mSystems">
        <title>Genome- and Community-Level Interaction Insights into Carbon Utilization and Element Cycling Functions of Hydrothermarchaeota in Hydrothermal Sediment.</title>
        <authorList>
            <person name="Zhou Z."/>
            <person name="Liu Y."/>
            <person name="Xu W."/>
            <person name="Pan J."/>
            <person name="Luo Z.H."/>
            <person name="Li M."/>
        </authorList>
    </citation>
    <scope>NUCLEOTIDE SEQUENCE [LARGE SCALE GENOMIC DNA]</scope>
    <source>
        <strain evidence="2">SpSt-26</strain>
    </source>
</reference>
<gene>
    <name evidence="2" type="ORF">ENP88_00965</name>
</gene>
<proteinExistence type="predicted"/>
<accession>A0A7J2THU4</accession>
<dbReference type="Gene3D" id="1.20.120.330">
    <property type="entry name" value="Nucleotidyltransferases domain 2"/>
    <property type="match status" value="1"/>
</dbReference>
<feature type="domain" description="HEPN" evidence="1">
    <location>
        <begin position="5"/>
        <end position="71"/>
    </location>
</feature>
<organism evidence="2">
    <name type="scientific">Archaeoglobus fulgidus</name>
    <dbReference type="NCBI Taxonomy" id="2234"/>
    <lineage>
        <taxon>Archaea</taxon>
        <taxon>Methanobacteriati</taxon>
        <taxon>Methanobacteriota</taxon>
        <taxon>Archaeoglobi</taxon>
        <taxon>Archaeoglobales</taxon>
        <taxon>Archaeoglobaceae</taxon>
        <taxon>Archaeoglobus</taxon>
    </lineage>
</organism>
<evidence type="ECO:0000259" key="1">
    <source>
        <dbReference type="Pfam" id="PF05168"/>
    </source>
</evidence>
<dbReference type="InterPro" id="IPR007842">
    <property type="entry name" value="HEPN_dom"/>
</dbReference>
<dbReference type="Pfam" id="PF05168">
    <property type="entry name" value="HEPN"/>
    <property type="match status" value="1"/>
</dbReference>
<name>A0A7J2THU4_ARCFL</name>
<sequence>MRFILAKELGYFLWVHSLTKLFHELGKLDESFKEFYEEREMVLKDIEDAYILSRYFPRVYSQREVEEMMEKRKSPFNILNPAKSSFSVLFCERTGIQPFPT</sequence>
<protein>
    <submittedName>
        <fullName evidence="2">HEPN domain-containing protein</fullName>
    </submittedName>
</protein>
<dbReference type="SUPFAM" id="SSF81593">
    <property type="entry name" value="Nucleotidyltransferase substrate binding subunit/domain"/>
    <property type="match status" value="1"/>
</dbReference>
<comment type="caution">
    <text evidence="2">The sequence shown here is derived from an EMBL/GenBank/DDBJ whole genome shotgun (WGS) entry which is preliminary data.</text>
</comment>